<organism evidence="1 2">
    <name type="scientific">Gloeothece citriformis (strain PCC 7424)</name>
    <name type="common">Cyanothece sp. (strain PCC 7424)</name>
    <dbReference type="NCBI Taxonomy" id="65393"/>
    <lineage>
        <taxon>Bacteria</taxon>
        <taxon>Bacillati</taxon>
        <taxon>Cyanobacteriota</taxon>
        <taxon>Cyanophyceae</taxon>
        <taxon>Oscillatoriophycideae</taxon>
        <taxon>Chroococcales</taxon>
        <taxon>Aphanothecaceae</taxon>
        <taxon>Gloeothece</taxon>
        <taxon>Gloeothece citriformis</taxon>
    </lineage>
</organism>
<dbReference type="Pfam" id="PF04278">
    <property type="entry name" value="Tic22"/>
    <property type="match status" value="1"/>
</dbReference>
<reference evidence="2" key="1">
    <citation type="journal article" date="2011" name="MBio">
        <title>Novel metabolic attributes of the genus Cyanothece, comprising a group of unicellular nitrogen-fixing Cyanobacteria.</title>
        <authorList>
            <person name="Bandyopadhyay A."/>
            <person name="Elvitigala T."/>
            <person name="Welsh E."/>
            <person name="Stockel J."/>
            <person name="Liberton M."/>
            <person name="Min H."/>
            <person name="Sherman L.A."/>
            <person name="Pakrasi H.B."/>
        </authorList>
    </citation>
    <scope>NUCLEOTIDE SEQUENCE [LARGE SCALE GENOMIC DNA]</scope>
    <source>
        <strain evidence="2">PCC 7424</strain>
    </source>
</reference>
<name>B7K8D4_GLOC7</name>
<dbReference type="STRING" id="65393.PCC7424_1452"/>
<dbReference type="AlphaFoldDB" id="B7K8D4"/>
<proteinExistence type="predicted"/>
<accession>B7K8D4</accession>
<dbReference type="OrthoDB" id="509198at2"/>
<dbReference type="RefSeq" id="WP_012598839.1">
    <property type="nucleotide sequence ID" value="NC_011729.1"/>
</dbReference>
<dbReference type="HOGENOM" id="CLU_073560_0_0_3"/>
<dbReference type="Proteomes" id="UP000002384">
    <property type="component" value="Chromosome"/>
</dbReference>
<dbReference type="InterPro" id="IPR007378">
    <property type="entry name" value="Tic22-like"/>
</dbReference>
<sequence>MKFLISWGVRLALAAGISVISGLGFNSSSLALPEPQVIQKLDQIPMFIIVNQEGDLVLVNPKTESNESTPKPGLIIFGDYNDALKMLDNLQTNNSNLQGNIQIIPISFGKVYEMLKELKEDPENTPPMILYSEQEEVLAAEKLREGRGENVEDLKKLGLPLFFVTTGQEDDFIVKEDEAGKAFIPFYMDLKEAQADLEKYKQQFPNVSPQEVKIQVIPLLSLIQVWLEKDEETIKIMEVIPSEQQVNEANRLINNLQAKPSN</sequence>
<gene>
    <name evidence="1" type="ordered locus">PCC7424_1452</name>
</gene>
<keyword evidence="2" id="KW-1185">Reference proteome</keyword>
<evidence type="ECO:0008006" key="3">
    <source>
        <dbReference type="Google" id="ProtNLM"/>
    </source>
</evidence>
<dbReference type="PANTHER" id="PTHR33926">
    <property type="entry name" value="PROTEIN TIC 22, CHLOROPLASTIC"/>
    <property type="match status" value="1"/>
</dbReference>
<dbReference type="KEGG" id="cyc:PCC7424_1452"/>
<dbReference type="Gene3D" id="3.40.1350.100">
    <property type="match status" value="2"/>
</dbReference>
<dbReference type="PANTHER" id="PTHR33926:SF4">
    <property type="entry name" value="PROTEIN TIC 22, CHLOROPLASTIC"/>
    <property type="match status" value="1"/>
</dbReference>
<evidence type="ECO:0000313" key="1">
    <source>
        <dbReference type="EMBL" id="ACK69894.1"/>
    </source>
</evidence>
<dbReference type="EMBL" id="CP001291">
    <property type="protein sequence ID" value="ACK69894.1"/>
    <property type="molecule type" value="Genomic_DNA"/>
</dbReference>
<protein>
    <recommendedName>
        <fullName evidence="3">Tic22 family protein</fullName>
    </recommendedName>
</protein>
<dbReference type="eggNOG" id="ENOG5030I3F">
    <property type="taxonomic scope" value="Bacteria"/>
</dbReference>
<dbReference type="GO" id="GO:0015031">
    <property type="term" value="P:protein transport"/>
    <property type="evidence" value="ECO:0007669"/>
    <property type="project" value="InterPro"/>
</dbReference>
<evidence type="ECO:0000313" key="2">
    <source>
        <dbReference type="Proteomes" id="UP000002384"/>
    </source>
</evidence>